<reference evidence="10 11" key="1">
    <citation type="submission" date="2020-04" db="EMBL/GenBank/DDBJ databases">
        <title>Ferrimonas sp. S7 isolated from sea water.</title>
        <authorList>
            <person name="Bae S.S."/>
            <person name="Baek K."/>
        </authorList>
    </citation>
    <scope>NUCLEOTIDE SEQUENCE [LARGE SCALE GENOMIC DNA]</scope>
    <source>
        <strain evidence="10 11">S7</strain>
    </source>
</reference>
<name>A0A6H1UH38_9GAMM</name>
<keyword evidence="3" id="KW-1003">Cell membrane</keyword>
<dbReference type="FunFam" id="1.20.81.30:FF:000001">
    <property type="entry name" value="Type II secretion system protein F"/>
    <property type="match status" value="2"/>
</dbReference>
<keyword evidence="5 8" id="KW-0812">Transmembrane</keyword>
<keyword evidence="4" id="KW-0997">Cell inner membrane</keyword>
<dbReference type="RefSeq" id="WP_168661376.1">
    <property type="nucleotide sequence ID" value="NZ_CP051180.1"/>
</dbReference>
<evidence type="ECO:0000256" key="2">
    <source>
        <dbReference type="ARBA" id="ARBA00005745"/>
    </source>
</evidence>
<dbReference type="PANTHER" id="PTHR30012:SF4">
    <property type="entry name" value="MSHA BIOGENESIS PROTEIN MSHG"/>
    <property type="match status" value="1"/>
</dbReference>
<dbReference type="Proteomes" id="UP000501602">
    <property type="component" value="Chromosome"/>
</dbReference>
<organism evidence="10 11">
    <name type="scientific">Ferrimonas lipolytica</name>
    <dbReference type="NCBI Taxonomy" id="2724191"/>
    <lineage>
        <taxon>Bacteria</taxon>
        <taxon>Pseudomonadati</taxon>
        <taxon>Pseudomonadota</taxon>
        <taxon>Gammaproteobacteria</taxon>
        <taxon>Alteromonadales</taxon>
        <taxon>Ferrimonadaceae</taxon>
        <taxon>Ferrimonas</taxon>
    </lineage>
</organism>
<evidence type="ECO:0000256" key="4">
    <source>
        <dbReference type="ARBA" id="ARBA00022519"/>
    </source>
</evidence>
<dbReference type="Gene3D" id="1.20.81.30">
    <property type="entry name" value="Type II secretion system (T2SS), domain F"/>
    <property type="match status" value="2"/>
</dbReference>
<dbReference type="EMBL" id="CP051180">
    <property type="protein sequence ID" value="QIZ77920.1"/>
    <property type="molecule type" value="Genomic_DNA"/>
</dbReference>
<proteinExistence type="inferred from homology"/>
<accession>A0A6H1UH38</accession>
<keyword evidence="7 8" id="KW-0472">Membrane</keyword>
<evidence type="ECO:0000256" key="5">
    <source>
        <dbReference type="ARBA" id="ARBA00022692"/>
    </source>
</evidence>
<evidence type="ECO:0000313" key="11">
    <source>
        <dbReference type="Proteomes" id="UP000501602"/>
    </source>
</evidence>
<evidence type="ECO:0000256" key="8">
    <source>
        <dbReference type="SAM" id="Phobius"/>
    </source>
</evidence>
<comment type="subcellular location">
    <subcellularLocation>
        <location evidence="1">Cell inner membrane</location>
        <topology evidence="1">Multi-pass membrane protein</topology>
    </subcellularLocation>
</comment>
<dbReference type="InterPro" id="IPR042094">
    <property type="entry name" value="T2SS_GspF_sf"/>
</dbReference>
<keyword evidence="6 8" id="KW-1133">Transmembrane helix</keyword>
<feature type="transmembrane region" description="Helical" evidence="8">
    <location>
        <begin position="222"/>
        <end position="248"/>
    </location>
</feature>
<dbReference type="PRINTS" id="PR00812">
    <property type="entry name" value="BCTERIALGSPF"/>
</dbReference>
<protein>
    <submittedName>
        <fullName evidence="10">Type II secretion system F family protein</fullName>
    </submittedName>
</protein>
<sequence>MPQYQYQGRGPGGNKVDGTLEANSESAAMEQLMRRSIIPLELKPISERKGLEFKALFQSKIPTTALLLFTRQMQSLAKSGIPLLQALTGLAEGQDNELMKETLLDLRDQLVQGHPLSAAMNQHPRVFSAMYVAMIHVGENTGNLDEAFGRLHQHIEQDSETKRQVKAAMRYPTIVVAVIAVAMVVLNIFVIPQFASMFAKFGAELPLPTRILIGTSDFFVNYWWLLTIGVIAAFFGIRAYLLSAAGAYNWDKFKLRMPLLGSLIRRATLSRFSRSLAMMLRGGVPIHQSLQLVSEAVDNTYMQQSIVTMRRGIEGGDSLQRVAGQSGLFTALVMQMISVGEETGRLDELLDDAAEFYDREVEHELKGLTAKLEPILLVIVACMLAVLALGIYLPMWDMFSAVQGH</sequence>
<dbReference type="AlphaFoldDB" id="A0A6H1UH38"/>
<dbReference type="InterPro" id="IPR018076">
    <property type="entry name" value="T2SS_GspF_dom"/>
</dbReference>
<dbReference type="GO" id="GO:0015628">
    <property type="term" value="P:protein secretion by the type II secretion system"/>
    <property type="evidence" value="ECO:0007669"/>
    <property type="project" value="TreeGrafter"/>
</dbReference>
<gene>
    <name evidence="10" type="ORF">HER31_14060</name>
</gene>
<evidence type="ECO:0000259" key="9">
    <source>
        <dbReference type="Pfam" id="PF00482"/>
    </source>
</evidence>
<comment type="similarity">
    <text evidence="2">Belongs to the GSP F family.</text>
</comment>
<evidence type="ECO:0000256" key="3">
    <source>
        <dbReference type="ARBA" id="ARBA00022475"/>
    </source>
</evidence>
<evidence type="ECO:0000313" key="10">
    <source>
        <dbReference type="EMBL" id="QIZ77920.1"/>
    </source>
</evidence>
<dbReference type="GO" id="GO:0005886">
    <property type="term" value="C:plasma membrane"/>
    <property type="evidence" value="ECO:0007669"/>
    <property type="project" value="UniProtKB-SubCell"/>
</dbReference>
<feature type="domain" description="Type II secretion system protein GspF" evidence="9">
    <location>
        <begin position="69"/>
        <end position="192"/>
    </location>
</feature>
<dbReference type="KEGG" id="fes:HER31_14060"/>
<evidence type="ECO:0000256" key="1">
    <source>
        <dbReference type="ARBA" id="ARBA00004429"/>
    </source>
</evidence>
<feature type="transmembrane region" description="Helical" evidence="8">
    <location>
        <begin position="375"/>
        <end position="395"/>
    </location>
</feature>
<dbReference type="PANTHER" id="PTHR30012">
    <property type="entry name" value="GENERAL SECRETION PATHWAY PROTEIN"/>
    <property type="match status" value="1"/>
</dbReference>
<evidence type="ECO:0000256" key="7">
    <source>
        <dbReference type="ARBA" id="ARBA00023136"/>
    </source>
</evidence>
<keyword evidence="11" id="KW-1185">Reference proteome</keyword>
<dbReference type="InterPro" id="IPR003004">
    <property type="entry name" value="GspF/PilC"/>
</dbReference>
<feature type="domain" description="Type II secretion system protein GspF" evidence="9">
    <location>
        <begin position="272"/>
        <end position="394"/>
    </location>
</feature>
<dbReference type="Pfam" id="PF00482">
    <property type="entry name" value="T2SSF"/>
    <property type="match status" value="2"/>
</dbReference>
<evidence type="ECO:0000256" key="6">
    <source>
        <dbReference type="ARBA" id="ARBA00022989"/>
    </source>
</evidence>
<feature type="transmembrane region" description="Helical" evidence="8">
    <location>
        <begin position="171"/>
        <end position="191"/>
    </location>
</feature>